<feature type="domain" description="SAM-dependent MTase RsmB/NOP-type" evidence="6">
    <location>
        <begin position="43"/>
        <end position="346"/>
    </location>
</feature>
<keyword evidence="4 5" id="KW-0694">RNA-binding</keyword>
<dbReference type="PRINTS" id="PR02008">
    <property type="entry name" value="RCMTFAMILY"/>
</dbReference>
<sequence length="346" mass="37139">MIKFVNFVLREITRQGGSDLLGTTSHRDNVSPSLLKSWDTFYGQPATDAIVDQFMTEPPLELSTSVNPKELAPTFGEEAIVLPHGTVRIGTGHGLVSSLPGYDEGTWWVQSASAAVPALVLSAYLSRRTDGNGASAAGPTHVVDVCAAPGGKTAQLVSERRIGRVTAVERSARRSRRLRENLDRLRMADRCAVVVEDGTEWTPPSSEGGGGDVVHGVLLDVPCSATGTAARRPDVLWTGGATPDELLDTQLKLARHCLENILGSGGVLVYATCSLQKEEGEYQILKLLKELNEQGTIVKTSPIENNEIPGFDDAIDENGWLRVVPGQIEGDLGMVDGFFVARLVKL</sequence>
<protein>
    <recommendedName>
        <fullName evidence="6">SAM-dependent MTase RsmB/NOP-type domain-containing protein</fullName>
    </recommendedName>
</protein>
<feature type="binding site" evidence="5">
    <location>
        <begin position="146"/>
        <end position="152"/>
    </location>
    <ligand>
        <name>S-adenosyl-L-methionine</name>
        <dbReference type="ChEBI" id="CHEBI:59789"/>
    </ligand>
</feature>
<feature type="binding site" evidence="5">
    <location>
        <position position="169"/>
    </location>
    <ligand>
        <name>S-adenosyl-L-methionine</name>
        <dbReference type="ChEBI" id="CHEBI:59789"/>
    </ligand>
</feature>
<name>A0A7S1FVD3_9STRA</name>
<dbReference type="GO" id="GO:0005730">
    <property type="term" value="C:nucleolus"/>
    <property type="evidence" value="ECO:0007669"/>
    <property type="project" value="TreeGrafter"/>
</dbReference>
<evidence type="ECO:0000259" key="6">
    <source>
        <dbReference type="PROSITE" id="PS51686"/>
    </source>
</evidence>
<keyword evidence="1 5" id="KW-0489">Methyltransferase</keyword>
<comment type="similarity">
    <text evidence="5">Belongs to the class I-like SAM-binding methyltransferase superfamily. RsmB/NOP family.</text>
</comment>
<evidence type="ECO:0000313" key="7">
    <source>
        <dbReference type="EMBL" id="CAD8892850.1"/>
    </source>
</evidence>
<dbReference type="AlphaFoldDB" id="A0A7S1FVD3"/>
<gene>
    <name evidence="7" type="ORF">CHYS00102_LOCUS20059</name>
</gene>
<dbReference type="PROSITE" id="PS51686">
    <property type="entry name" value="SAM_MT_RSMB_NOP"/>
    <property type="match status" value="1"/>
</dbReference>
<evidence type="ECO:0000256" key="3">
    <source>
        <dbReference type="ARBA" id="ARBA00022691"/>
    </source>
</evidence>
<dbReference type="Pfam" id="PF01189">
    <property type="entry name" value="Methyltr_RsmB-F"/>
    <property type="match status" value="1"/>
</dbReference>
<evidence type="ECO:0000256" key="2">
    <source>
        <dbReference type="ARBA" id="ARBA00022679"/>
    </source>
</evidence>
<accession>A0A7S1FVD3</accession>
<dbReference type="EMBL" id="HBFR01027730">
    <property type="protein sequence ID" value="CAD8892850.1"/>
    <property type="molecule type" value="Transcribed_RNA"/>
</dbReference>
<evidence type="ECO:0000256" key="5">
    <source>
        <dbReference type="PROSITE-ProRule" id="PRU01023"/>
    </source>
</evidence>
<keyword evidence="3 5" id="KW-0949">S-adenosyl-L-methionine</keyword>
<dbReference type="Gene3D" id="3.40.50.150">
    <property type="entry name" value="Vaccinia Virus protein VP39"/>
    <property type="match status" value="1"/>
</dbReference>
<keyword evidence="2 5" id="KW-0808">Transferase</keyword>
<dbReference type="InterPro" id="IPR049560">
    <property type="entry name" value="MeTrfase_RsmB-F_NOP2_cat"/>
</dbReference>
<dbReference type="GO" id="GO:0003723">
    <property type="term" value="F:RNA binding"/>
    <property type="evidence" value="ECO:0007669"/>
    <property type="project" value="UniProtKB-UniRule"/>
</dbReference>
<dbReference type="PANTHER" id="PTHR22807:SF30">
    <property type="entry name" value="28S RRNA (CYTOSINE(4447)-C(5))-METHYLTRANSFERASE-RELATED"/>
    <property type="match status" value="1"/>
</dbReference>
<feature type="binding site" evidence="5">
    <location>
        <position position="197"/>
    </location>
    <ligand>
        <name>S-adenosyl-L-methionine</name>
        <dbReference type="ChEBI" id="CHEBI:59789"/>
    </ligand>
</feature>
<dbReference type="InterPro" id="IPR023267">
    <property type="entry name" value="RCMT"/>
</dbReference>
<feature type="binding site" evidence="5">
    <location>
        <position position="220"/>
    </location>
    <ligand>
        <name>S-adenosyl-L-methionine</name>
        <dbReference type="ChEBI" id="CHEBI:59789"/>
    </ligand>
</feature>
<dbReference type="InterPro" id="IPR029063">
    <property type="entry name" value="SAM-dependent_MTases_sf"/>
</dbReference>
<evidence type="ECO:0000256" key="1">
    <source>
        <dbReference type="ARBA" id="ARBA00022603"/>
    </source>
</evidence>
<dbReference type="GO" id="GO:0000470">
    <property type="term" value="P:maturation of LSU-rRNA"/>
    <property type="evidence" value="ECO:0007669"/>
    <property type="project" value="TreeGrafter"/>
</dbReference>
<reference evidence="7" key="1">
    <citation type="submission" date="2021-01" db="EMBL/GenBank/DDBJ databases">
        <authorList>
            <person name="Corre E."/>
            <person name="Pelletier E."/>
            <person name="Niang G."/>
            <person name="Scheremetjew M."/>
            <person name="Finn R."/>
            <person name="Kale V."/>
            <person name="Holt S."/>
            <person name="Cochrane G."/>
            <person name="Meng A."/>
            <person name="Brown T."/>
            <person name="Cohen L."/>
        </authorList>
    </citation>
    <scope>NUCLEOTIDE SEQUENCE</scope>
    <source>
        <strain evidence="7">308</strain>
    </source>
</reference>
<organism evidence="7">
    <name type="scientific">Corethron hystrix</name>
    <dbReference type="NCBI Taxonomy" id="216773"/>
    <lineage>
        <taxon>Eukaryota</taxon>
        <taxon>Sar</taxon>
        <taxon>Stramenopiles</taxon>
        <taxon>Ochrophyta</taxon>
        <taxon>Bacillariophyta</taxon>
        <taxon>Coscinodiscophyceae</taxon>
        <taxon>Corethrophycidae</taxon>
        <taxon>Corethrales</taxon>
        <taxon>Corethraceae</taxon>
        <taxon>Corethron</taxon>
    </lineage>
</organism>
<dbReference type="InterPro" id="IPR001678">
    <property type="entry name" value="MeTrfase_RsmB-F_NOP2_dom"/>
</dbReference>
<dbReference type="PANTHER" id="PTHR22807">
    <property type="entry name" value="NOP2 YEAST -RELATED NOL1/NOP2/FMU SUN DOMAIN-CONTAINING"/>
    <property type="match status" value="1"/>
</dbReference>
<proteinExistence type="inferred from homology"/>
<dbReference type="SUPFAM" id="SSF53335">
    <property type="entry name" value="S-adenosyl-L-methionine-dependent methyltransferases"/>
    <property type="match status" value="1"/>
</dbReference>
<feature type="active site" description="Nucleophile" evidence="5">
    <location>
        <position position="273"/>
    </location>
</feature>
<evidence type="ECO:0000256" key="4">
    <source>
        <dbReference type="ARBA" id="ARBA00022884"/>
    </source>
</evidence>
<dbReference type="GO" id="GO:0070475">
    <property type="term" value="P:rRNA base methylation"/>
    <property type="evidence" value="ECO:0007669"/>
    <property type="project" value="TreeGrafter"/>
</dbReference>
<dbReference type="GO" id="GO:0009383">
    <property type="term" value="F:rRNA (cytosine-C5-)-methyltransferase activity"/>
    <property type="evidence" value="ECO:0007669"/>
    <property type="project" value="TreeGrafter"/>
</dbReference>